<proteinExistence type="predicted"/>
<name>A0AB36DQB5_MORCA</name>
<organism evidence="1 2">
    <name type="scientific">Moraxella catarrhalis</name>
    <name type="common">Branhamella catarrhalis</name>
    <dbReference type="NCBI Taxonomy" id="480"/>
    <lineage>
        <taxon>Bacteria</taxon>
        <taxon>Pseudomonadati</taxon>
        <taxon>Pseudomonadota</taxon>
        <taxon>Gammaproteobacteria</taxon>
        <taxon>Moraxellales</taxon>
        <taxon>Moraxellaceae</taxon>
        <taxon>Moraxella</taxon>
    </lineage>
</organism>
<evidence type="ECO:0000313" key="2">
    <source>
        <dbReference type="Proteomes" id="UP000078295"/>
    </source>
</evidence>
<evidence type="ECO:0000313" key="1">
    <source>
        <dbReference type="EMBL" id="OAV26825.1"/>
    </source>
</evidence>
<comment type="caution">
    <text evidence="1">The sequence shown here is derived from an EMBL/GenBank/DDBJ whole genome shotgun (WGS) entry which is preliminary data.</text>
</comment>
<protein>
    <submittedName>
        <fullName evidence="1">Uncharacterized protein</fullName>
    </submittedName>
</protein>
<sequence>MVFCDDLSFVISILRQNLLKYDSFLLSILVFHASKIFKAGWV</sequence>
<dbReference type="AlphaFoldDB" id="A0AB36DQB5"/>
<dbReference type="EMBL" id="LXHQ01000019">
    <property type="protein sequence ID" value="OAV26825.1"/>
    <property type="molecule type" value="Genomic_DNA"/>
</dbReference>
<accession>A0AB36DQB5</accession>
<dbReference type="Proteomes" id="UP000078295">
    <property type="component" value="Unassembled WGS sequence"/>
</dbReference>
<gene>
    <name evidence="1" type="ORF">AO370_0480</name>
</gene>
<reference evidence="1 2" key="1">
    <citation type="journal article" date="2016" name="Genome Biol. Evol.">
        <title>Comparative Genomic Analyses of the Moraxella catarrhalis Serosensitive and Seroresistant Lineages Demonstrate Their Independent Evolution.</title>
        <authorList>
            <person name="Earl J.P."/>
            <person name="de Vries S.P."/>
            <person name="Ahmed A."/>
            <person name="Powell E."/>
            <person name="Schultz M.P."/>
            <person name="Hermans P.W."/>
            <person name="Hill D.J."/>
            <person name="Zhou Z."/>
            <person name="Constantinidou C.I."/>
            <person name="Hu F.Z."/>
            <person name="Bootsma H.J."/>
            <person name="Ehrlich G.D."/>
        </authorList>
    </citation>
    <scope>NUCLEOTIDE SEQUENCE [LARGE SCALE GENOMIC DNA]</scope>
    <source>
        <strain evidence="1 2">F23</strain>
    </source>
</reference>